<proteinExistence type="predicted"/>
<protein>
    <recommendedName>
        <fullName evidence="3">ATP-binding protein</fullName>
    </recommendedName>
</protein>
<keyword evidence="2" id="KW-1185">Reference proteome</keyword>
<dbReference type="EMBL" id="JAERRF010000006">
    <property type="protein sequence ID" value="MBL1097490.1"/>
    <property type="molecule type" value="Genomic_DNA"/>
</dbReference>
<comment type="caution">
    <text evidence="1">The sequence shown here is derived from an EMBL/GenBank/DDBJ whole genome shotgun (WGS) entry which is preliminary data.</text>
</comment>
<name>A0ABS1NBN7_9ACTN</name>
<gene>
    <name evidence="1" type="ORF">JK363_12525</name>
</gene>
<evidence type="ECO:0000313" key="1">
    <source>
        <dbReference type="EMBL" id="MBL1097490.1"/>
    </source>
</evidence>
<evidence type="ECO:0000313" key="2">
    <source>
        <dbReference type="Proteomes" id="UP000634229"/>
    </source>
</evidence>
<dbReference type="Proteomes" id="UP000634229">
    <property type="component" value="Unassembled WGS sequence"/>
</dbReference>
<organism evidence="1 2">
    <name type="scientific">Streptomyces coffeae</name>
    <dbReference type="NCBI Taxonomy" id="621382"/>
    <lineage>
        <taxon>Bacteria</taxon>
        <taxon>Bacillati</taxon>
        <taxon>Actinomycetota</taxon>
        <taxon>Actinomycetes</taxon>
        <taxon>Kitasatosporales</taxon>
        <taxon>Streptomycetaceae</taxon>
        <taxon>Streptomyces</taxon>
    </lineage>
</organism>
<evidence type="ECO:0008006" key="3">
    <source>
        <dbReference type="Google" id="ProtNLM"/>
    </source>
</evidence>
<reference evidence="1 2" key="1">
    <citation type="submission" date="2021-01" db="EMBL/GenBank/DDBJ databases">
        <title>WGS of actinomycetes isolated from Thailand.</title>
        <authorList>
            <person name="Thawai C."/>
        </authorList>
    </citation>
    <scope>NUCLEOTIDE SEQUENCE [LARGE SCALE GENOMIC DNA]</scope>
    <source>
        <strain evidence="1 2">CA1R205</strain>
    </source>
</reference>
<accession>A0ABS1NBN7</accession>
<sequence>MWITGGPGVGKTRLAQEITTMVPKVEWITPAEIPAEVPRLLRPAASALLPA</sequence>
<dbReference type="RefSeq" id="WP_201874813.1">
    <property type="nucleotide sequence ID" value="NZ_JAERRF010000006.1"/>
</dbReference>